<proteinExistence type="predicted"/>
<organism evidence="1 2">
    <name type="scientific">Dreissena polymorpha</name>
    <name type="common">Zebra mussel</name>
    <name type="synonym">Mytilus polymorpha</name>
    <dbReference type="NCBI Taxonomy" id="45954"/>
    <lineage>
        <taxon>Eukaryota</taxon>
        <taxon>Metazoa</taxon>
        <taxon>Spiralia</taxon>
        <taxon>Lophotrochozoa</taxon>
        <taxon>Mollusca</taxon>
        <taxon>Bivalvia</taxon>
        <taxon>Autobranchia</taxon>
        <taxon>Heteroconchia</taxon>
        <taxon>Euheterodonta</taxon>
        <taxon>Imparidentia</taxon>
        <taxon>Neoheterodontei</taxon>
        <taxon>Myida</taxon>
        <taxon>Dreissenoidea</taxon>
        <taxon>Dreissenidae</taxon>
        <taxon>Dreissena</taxon>
    </lineage>
</organism>
<gene>
    <name evidence="1" type="ORF">DPMN_095991</name>
</gene>
<reference evidence="1" key="2">
    <citation type="submission" date="2020-11" db="EMBL/GenBank/DDBJ databases">
        <authorList>
            <person name="McCartney M.A."/>
            <person name="Auch B."/>
            <person name="Kono T."/>
            <person name="Mallez S."/>
            <person name="Becker A."/>
            <person name="Gohl D.M."/>
            <person name="Silverstein K.A.T."/>
            <person name="Koren S."/>
            <person name="Bechman K.B."/>
            <person name="Herman A."/>
            <person name="Abrahante J.E."/>
            <person name="Garbe J."/>
        </authorList>
    </citation>
    <scope>NUCLEOTIDE SEQUENCE</scope>
    <source>
        <strain evidence="1">Duluth1</strain>
        <tissue evidence="1">Whole animal</tissue>
    </source>
</reference>
<comment type="caution">
    <text evidence="1">The sequence shown here is derived from an EMBL/GenBank/DDBJ whole genome shotgun (WGS) entry which is preliminary data.</text>
</comment>
<protein>
    <submittedName>
        <fullName evidence="1">Uncharacterized protein</fullName>
    </submittedName>
</protein>
<dbReference type="Proteomes" id="UP000828390">
    <property type="component" value="Unassembled WGS sequence"/>
</dbReference>
<reference evidence="1" key="1">
    <citation type="journal article" date="2019" name="bioRxiv">
        <title>The Genome of the Zebra Mussel, Dreissena polymorpha: A Resource for Invasive Species Research.</title>
        <authorList>
            <person name="McCartney M.A."/>
            <person name="Auch B."/>
            <person name="Kono T."/>
            <person name="Mallez S."/>
            <person name="Zhang Y."/>
            <person name="Obille A."/>
            <person name="Becker A."/>
            <person name="Abrahante J.E."/>
            <person name="Garbe J."/>
            <person name="Badalamenti J.P."/>
            <person name="Herman A."/>
            <person name="Mangelson H."/>
            <person name="Liachko I."/>
            <person name="Sullivan S."/>
            <person name="Sone E.D."/>
            <person name="Koren S."/>
            <person name="Silverstein K.A.T."/>
            <person name="Beckman K.B."/>
            <person name="Gohl D.M."/>
        </authorList>
    </citation>
    <scope>NUCLEOTIDE SEQUENCE</scope>
    <source>
        <strain evidence="1">Duluth1</strain>
        <tissue evidence="1">Whole animal</tissue>
    </source>
</reference>
<sequence length="193" mass="22478">MLGQSLMRHTDNLSKGLQHQDLSESEGQSMAMLTIDTLKTLRNEKAFNQFFDDDKPKGRIWMSMNHRCQENKKFDQPGLKVLRNVEDLIVRAASYSYQHYSGEFLFVTEFYSDDVNKDMLKVQLETLKTRFSKQHKKVNDQIPLSRVLDYMRKLPLTLRVIYADVAALIRILLTMPANCKCHKQEDVLCASEN</sequence>
<evidence type="ECO:0000313" key="2">
    <source>
        <dbReference type="Proteomes" id="UP000828390"/>
    </source>
</evidence>
<accession>A0A9D4LAD3</accession>
<evidence type="ECO:0000313" key="1">
    <source>
        <dbReference type="EMBL" id="KAH3853467.1"/>
    </source>
</evidence>
<dbReference type="AlphaFoldDB" id="A0A9D4LAD3"/>
<name>A0A9D4LAD3_DREPO</name>
<keyword evidence="2" id="KW-1185">Reference proteome</keyword>
<dbReference type="EMBL" id="JAIWYP010000003">
    <property type="protein sequence ID" value="KAH3853467.1"/>
    <property type="molecule type" value="Genomic_DNA"/>
</dbReference>